<sequence>MLLETNSGNLVQLWCPSSSAGTEGALFHSFRSILRHLLALSLRYPIDSGEGISRRSPAPLERFADPVTRSFPGDTARRKRRSPVALSLLRSLRWCLQPRFLLWVTGILVAVEKSGEGVGVEVVPRRFGAAVVYFPRQRVHQRFFYSVARAGLCACCVVARGLWFRRVTGRRASFFALSSMARCFDSRAHPSFLFVGTKGDFSRSLFLICSLVLEDRLMAWSWCSQVVLCDSFSDGTGFTSLKDFRTAFVANPFLVVQCLERHGSGAFEVLGKLFSDGPLSLRADSSGRPKLPGSDSRLNLTCLCRGAGVVKLFSGYTASRWIHSLGFSHPNTNIGAFEVLGNLFSDGPLSLRADLSGRPKLPDFDSRLNLVRSFAASGWY</sequence>
<evidence type="ECO:0000313" key="2">
    <source>
        <dbReference type="Proteomes" id="UP000712281"/>
    </source>
</evidence>
<reference evidence="1" key="1">
    <citation type="submission" date="2019-12" db="EMBL/GenBank/DDBJ databases">
        <title>Genome sequencing and annotation of Brassica cretica.</title>
        <authorList>
            <person name="Studholme D.J."/>
            <person name="Sarris P.F."/>
        </authorList>
    </citation>
    <scope>NUCLEOTIDE SEQUENCE</scope>
    <source>
        <strain evidence="1">PFS-001/15</strain>
        <tissue evidence="1">Leaf</tissue>
    </source>
</reference>
<protein>
    <submittedName>
        <fullName evidence="1">Uncharacterized protein</fullName>
    </submittedName>
</protein>
<organism evidence="1 2">
    <name type="scientific">Brassica cretica</name>
    <name type="common">Mustard</name>
    <dbReference type="NCBI Taxonomy" id="69181"/>
    <lineage>
        <taxon>Eukaryota</taxon>
        <taxon>Viridiplantae</taxon>
        <taxon>Streptophyta</taxon>
        <taxon>Embryophyta</taxon>
        <taxon>Tracheophyta</taxon>
        <taxon>Spermatophyta</taxon>
        <taxon>Magnoliopsida</taxon>
        <taxon>eudicotyledons</taxon>
        <taxon>Gunneridae</taxon>
        <taxon>Pentapetalae</taxon>
        <taxon>rosids</taxon>
        <taxon>malvids</taxon>
        <taxon>Brassicales</taxon>
        <taxon>Brassicaceae</taxon>
        <taxon>Brassiceae</taxon>
        <taxon>Brassica</taxon>
    </lineage>
</organism>
<evidence type="ECO:0000313" key="1">
    <source>
        <dbReference type="EMBL" id="KAF2537328.1"/>
    </source>
</evidence>
<proteinExistence type="predicted"/>
<dbReference type="EMBL" id="QGKW02002228">
    <property type="protein sequence ID" value="KAF2537328.1"/>
    <property type="molecule type" value="Genomic_DNA"/>
</dbReference>
<gene>
    <name evidence="1" type="ORF">F2Q68_00022373</name>
</gene>
<comment type="caution">
    <text evidence="1">The sequence shown here is derived from an EMBL/GenBank/DDBJ whole genome shotgun (WGS) entry which is preliminary data.</text>
</comment>
<name>A0A8S9FYY0_BRACR</name>
<accession>A0A8S9FYY0</accession>
<dbReference type="Proteomes" id="UP000712281">
    <property type="component" value="Unassembled WGS sequence"/>
</dbReference>
<dbReference type="AlphaFoldDB" id="A0A8S9FYY0"/>